<evidence type="ECO:0000256" key="1">
    <source>
        <dbReference type="ARBA" id="ARBA00010688"/>
    </source>
</evidence>
<dbReference type="Gene3D" id="3.40.1190.20">
    <property type="match status" value="1"/>
</dbReference>
<dbReference type="EMBL" id="FOAD01000013">
    <property type="protein sequence ID" value="SEL97459.1"/>
    <property type="molecule type" value="Genomic_DNA"/>
</dbReference>
<reference evidence="5 6" key="1">
    <citation type="submission" date="2016-10" db="EMBL/GenBank/DDBJ databases">
        <authorList>
            <person name="de Groot N.N."/>
        </authorList>
    </citation>
    <scope>NUCLEOTIDE SEQUENCE [LARGE SCALE GENOMIC DNA]</scope>
    <source>
        <strain evidence="5 6">CDM_5</strain>
    </source>
</reference>
<dbReference type="PANTHER" id="PTHR43085">
    <property type="entry name" value="HEXOKINASE FAMILY MEMBER"/>
    <property type="match status" value="1"/>
</dbReference>
<evidence type="ECO:0000256" key="2">
    <source>
        <dbReference type="ARBA" id="ARBA00022679"/>
    </source>
</evidence>
<dbReference type="InterPro" id="IPR050306">
    <property type="entry name" value="PfkB_Carbo_kinase"/>
</dbReference>
<dbReference type="AlphaFoldDB" id="A0A1H7UKY9"/>
<dbReference type="InterPro" id="IPR029056">
    <property type="entry name" value="Ribokinase-like"/>
</dbReference>
<keyword evidence="2" id="KW-0808">Transferase</keyword>
<evidence type="ECO:0000259" key="4">
    <source>
        <dbReference type="Pfam" id="PF00294"/>
    </source>
</evidence>
<dbReference type="InterPro" id="IPR011611">
    <property type="entry name" value="PfkB_dom"/>
</dbReference>
<organism evidence="5 6">
    <name type="scientific">Haloferax larsenii</name>
    <dbReference type="NCBI Taxonomy" id="302484"/>
    <lineage>
        <taxon>Archaea</taxon>
        <taxon>Methanobacteriati</taxon>
        <taxon>Methanobacteriota</taxon>
        <taxon>Stenosarchaea group</taxon>
        <taxon>Halobacteria</taxon>
        <taxon>Halobacteriales</taxon>
        <taxon>Haloferacaceae</taxon>
        <taxon>Haloferax</taxon>
    </lineage>
</organism>
<dbReference type="RefSeq" id="WP_170836953.1">
    <property type="nucleotide sequence ID" value="NZ_FOAD01000013.1"/>
</dbReference>
<gene>
    <name evidence="5" type="ORF">SAMN04488691_11331</name>
</gene>
<proteinExistence type="inferred from homology"/>
<feature type="domain" description="Carbohydrate kinase PfkB" evidence="4">
    <location>
        <begin position="3"/>
        <end position="293"/>
    </location>
</feature>
<dbReference type="InterPro" id="IPR054871">
    <property type="entry name" value="KDG_KDGal_kin_Halo"/>
</dbReference>
<dbReference type="PANTHER" id="PTHR43085:SF57">
    <property type="entry name" value="CARBOHYDRATE KINASE PFKB DOMAIN-CONTAINING PROTEIN"/>
    <property type="match status" value="1"/>
</dbReference>
<evidence type="ECO:0000256" key="3">
    <source>
        <dbReference type="ARBA" id="ARBA00022777"/>
    </source>
</evidence>
<dbReference type="Pfam" id="PF00294">
    <property type="entry name" value="PfkB"/>
    <property type="match status" value="1"/>
</dbReference>
<sequence>MTADLVTFGETMLRLSPPRGSRLETTETLRFSTAGAESNVAIAASRLGAEATWLSKLPDSALGRRVVTDLRRHGVSAEVVWTDHYRQGTYYLEHGSAPRDTAVIYDRSDAAVTTATPEELPTEPIENASYYYTSGITPALSDQLRETTRVLLETAQSAGTTTVFDLNYRTKLWGPEEARKALEPLFSHIDVLVVAARDARTVLDLDGDASAIATALADRHGFETVLVTRGDEGVVAVSDEMVYEQGAFETETFDPIGTGDAFVGGYLAARIRGDDLAPALEQGAATAALKRTLDGDLAVVTQEEVDAVREHPSGGISR</sequence>
<keyword evidence="3 5" id="KW-0418">Kinase</keyword>
<protein>
    <submittedName>
        <fullName evidence="5">2-keto-3-deoxygluconate kinase</fullName>
    </submittedName>
</protein>
<dbReference type="NCBIfam" id="NF041332">
    <property type="entry name" value="KDG_KDGal_kin_Halo"/>
    <property type="match status" value="1"/>
</dbReference>
<dbReference type="Proteomes" id="UP000183894">
    <property type="component" value="Unassembled WGS sequence"/>
</dbReference>
<dbReference type="GO" id="GO:0016301">
    <property type="term" value="F:kinase activity"/>
    <property type="evidence" value="ECO:0007669"/>
    <property type="project" value="UniProtKB-KW"/>
</dbReference>
<comment type="similarity">
    <text evidence="1">Belongs to the carbohydrate kinase PfkB family.</text>
</comment>
<name>A0A1H7UKY9_HALLR</name>
<dbReference type="CDD" id="cd01166">
    <property type="entry name" value="KdgK"/>
    <property type="match status" value="1"/>
</dbReference>
<evidence type="ECO:0000313" key="5">
    <source>
        <dbReference type="EMBL" id="SEL97459.1"/>
    </source>
</evidence>
<dbReference type="SUPFAM" id="SSF53613">
    <property type="entry name" value="Ribokinase-like"/>
    <property type="match status" value="1"/>
</dbReference>
<evidence type="ECO:0000313" key="6">
    <source>
        <dbReference type="Proteomes" id="UP000183894"/>
    </source>
</evidence>
<accession>A0A1H7UKY9</accession>
<dbReference type="OrthoDB" id="96179at2157"/>